<accession>A0A517NG67</accession>
<gene>
    <name evidence="4" type="ORF">K227x_45310</name>
</gene>
<evidence type="ECO:0000313" key="4">
    <source>
        <dbReference type="EMBL" id="QDT06124.1"/>
    </source>
</evidence>
<organism evidence="4 5">
    <name type="scientific">Rubripirellula lacrimiformis</name>
    <dbReference type="NCBI Taxonomy" id="1930273"/>
    <lineage>
        <taxon>Bacteria</taxon>
        <taxon>Pseudomonadati</taxon>
        <taxon>Planctomycetota</taxon>
        <taxon>Planctomycetia</taxon>
        <taxon>Pirellulales</taxon>
        <taxon>Pirellulaceae</taxon>
        <taxon>Rubripirellula</taxon>
    </lineage>
</organism>
<evidence type="ECO:0000259" key="3">
    <source>
        <dbReference type="Pfam" id="PF13400"/>
    </source>
</evidence>
<dbReference type="AlphaFoldDB" id="A0A517NG67"/>
<dbReference type="Pfam" id="PF13400">
    <property type="entry name" value="Tad"/>
    <property type="match status" value="1"/>
</dbReference>
<dbReference type="KEGG" id="rlc:K227x_45310"/>
<name>A0A517NG67_9BACT</name>
<feature type="domain" description="DUF2134" evidence="2">
    <location>
        <begin position="112"/>
        <end position="194"/>
    </location>
</feature>
<keyword evidence="5" id="KW-1185">Reference proteome</keyword>
<evidence type="ECO:0000313" key="5">
    <source>
        <dbReference type="Proteomes" id="UP000318538"/>
    </source>
</evidence>
<dbReference type="Pfam" id="PF09977">
    <property type="entry name" value="Tad_C"/>
    <property type="match status" value="1"/>
</dbReference>
<keyword evidence="1" id="KW-0472">Membrane</keyword>
<dbReference type="InterPro" id="IPR018705">
    <property type="entry name" value="DUF2134_membrane"/>
</dbReference>
<dbReference type="InterPro" id="IPR028087">
    <property type="entry name" value="Tad_N"/>
</dbReference>
<dbReference type="EMBL" id="CP036525">
    <property type="protein sequence ID" value="QDT06124.1"/>
    <property type="molecule type" value="Genomic_DNA"/>
</dbReference>
<keyword evidence="1" id="KW-0812">Transmembrane</keyword>
<protein>
    <recommendedName>
        <fullName evidence="6">Flp pilus-assembly TadG-like N-terminal domain-containing protein</fullName>
    </recommendedName>
</protein>
<dbReference type="Proteomes" id="UP000318538">
    <property type="component" value="Chromosome"/>
</dbReference>
<dbReference type="RefSeq" id="WP_145172585.1">
    <property type="nucleotide sequence ID" value="NZ_CP036525.1"/>
</dbReference>
<reference evidence="4 5" key="1">
    <citation type="submission" date="2019-02" db="EMBL/GenBank/DDBJ databases">
        <title>Deep-cultivation of Planctomycetes and their phenomic and genomic characterization uncovers novel biology.</title>
        <authorList>
            <person name="Wiegand S."/>
            <person name="Jogler M."/>
            <person name="Boedeker C."/>
            <person name="Pinto D."/>
            <person name="Vollmers J."/>
            <person name="Rivas-Marin E."/>
            <person name="Kohn T."/>
            <person name="Peeters S.H."/>
            <person name="Heuer A."/>
            <person name="Rast P."/>
            <person name="Oberbeckmann S."/>
            <person name="Bunk B."/>
            <person name="Jeske O."/>
            <person name="Meyerdierks A."/>
            <person name="Storesund J.E."/>
            <person name="Kallscheuer N."/>
            <person name="Luecker S."/>
            <person name="Lage O.M."/>
            <person name="Pohl T."/>
            <person name="Merkel B.J."/>
            <person name="Hornburger P."/>
            <person name="Mueller R.-W."/>
            <person name="Bruemmer F."/>
            <person name="Labrenz M."/>
            <person name="Spormann A.M."/>
            <person name="Op den Camp H."/>
            <person name="Overmann J."/>
            <person name="Amann R."/>
            <person name="Jetten M.S.M."/>
            <person name="Mascher T."/>
            <person name="Medema M.H."/>
            <person name="Devos D.P."/>
            <person name="Kaster A.-K."/>
            <person name="Ovreas L."/>
            <person name="Rohde M."/>
            <person name="Galperin M.Y."/>
            <person name="Jogler C."/>
        </authorList>
    </citation>
    <scope>NUCLEOTIDE SEQUENCE [LARGE SCALE GENOMIC DNA]</scope>
    <source>
        <strain evidence="4 5">K22_7</strain>
    </source>
</reference>
<feature type="domain" description="Putative Flp pilus-assembly TadG-like N-terminal" evidence="3">
    <location>
        <begin position="47"/>
        <end position="91"/>
    </location>
</feature>
<dbReference type="OrthoDB" id="244027at2"/>
<feature type="transmembrane region" description="Helical" evidence="1">
    <location>
        <begin position="47"/>
        <end position="68"/>
    </location>
</feature>
<evidence type="ECO:0000256" key="1">
    <source>
        <dbReference type="SAM" id="Phobius"/>
    </source>
</evidence>
<evidence type="ECO:0008006" key="6">
    <source>
        <dbReference type="Google" id="ProtNLM"/>
    </source>
</evidence>
<evidence type="ECO:0000259" key="2">
    <source>
        <dbReference type="Pfam" id="PF09977"/>
    </source>
</evidence>
<sequence>MTAFQLIQGATVFRNQPSLQVSLSGERNPVSCTGLRSRHRLGNARRGAAAVFGMVLTVGLVILAAVTIDFGQIHVADTELRRSADSAAMAGCWELFDQQVAGNDTQDVAWEVHSSADEYAFANTINSESPSLDYSDVELGRYSANEGWDTSDPNAYNAVRVTLRRQSGTNGEVPLFFGSLTGRSTQSLHTTATAAMMYEVSGFHEPSSYSENIDLLPFALDLPSWLAVLAGETDDEFSYQNGTISSTSDGLFETNLYPKGTGAPGNRGTVDIGGSNNSTNDIARQILHGISKQDFIDLGRPLAFDENGELGLNGDTGISAGVKDELASIIGKTRIIPIYTQVQGNGNNAMFTIVRFEGVRILEVKLTGKKTDKRVIIQPAKVIARHAKVDLTGNNVSSYAVTPVMLVE</sequence>
<keyword evidence="1" id="KW-1133">Transmembrane helix</keyword>
<proteinExistence type="predicted"/>